<protein>
    <submittedName>
        <fullName evidence="3">Glycosyltransferase involved in cell wall bisynthesis</fullName>
    </submittedName>
</protein>
<name>A0A1H8YRC1_9FLAO</name>
<evidence type="ECO:0000313" key="4">
    <source>
        <dbReference type="Proteomes" id="UP000198648"/>
    </source>
</evidence>
<dbReference type="AlphaFoldDB" id="A0A1H8YRC1"/>
<dbReference type="SUPFAM" id="SSF53756">
    <property type="entry name" value="UDP-Glycosyltransferase/glycogen phosphorylase"/>
    <property type="match status" value="1"/>
</dbReference>
<proteinExistence type="predicted"/>
<evidence type="ECO:0000259" key="2">
    <source>
        <dbReference type="Pfam" id="PF00534"/>
    </source>
</evidence>
<dbReference type="STRING" id="1299341.SAMN05444005_10145"/>
<dbReference type="Pfam" id="PF00534">
    <property type="entry name" value="Glycos_transf_1"/>
    <property type="match status" value="1"/>
</dbReference>
<dbReference type="GO" id="GO:0016757">
    <property type="term" value="F:glycosyltransferase activity"/>
    <property type="evidence" value="ECO:0007669"/>
    <property type="project" value="InterPro"/>
</dbReference>
<organism evidence="3 4">
    <name type="scientific">Flavobacterium urocaniciphilum</name>
    <dbReference type="NCBI Taxonomy" id="1299341"/>
    <lineage>
        <taxon>Bacteria</taxon>
        <taxon>Pseudomonadati</taxon>
        <taxon>Bacteroidota</taxon>
        <taxon>Flavobacteriia</taxon>
        <taxon>Flavobacteriales</taxon>
        <taxon>Flavobacteriaceae</taxon>
        <taxon>Flavobacterium</taxon>
    </lineage>
</organism>
<evidence type="ECO:0000256" key="1">
    <source>
        <dbReference type="ARBA" id="ARBA00022679"/>
    </source>
</evidence>
<dbReference type="GO" id="GO:0009103">
    <property type="term" value="P:lipopolysaccharide biosynthetic process"/>
    <property type="evidence" value="ECO:0007669"/>
    <property type="project" value="TreeGrafter"/>
</dbReference>
<gene>
    <name evidence="3" type="ORF">SAMN05444005_10145</name>
</gene>
<keyword evidence="4" id="KW-1185">Reference proteome</keyword>
<dbReference type="RefSeq" id="WP_091463478.1">
    <property type="nucleotide sequence ID" value="NZ_FOEI01000001.1"/>
</dbReference>
<evidence type="ECO:0000313" key="3">
    <source>
        <dbReference type="EMBL" id="SEP54764.1"/>
    </source>
</evidence>
<dbReference type="CDD" id="cd03801">
    <property type="entry name" value="GT4_PimA-like"/>
    <property type="match status" value="1"/>
</dbReference>
<dbReference type="EMBL" id="FOEI01000001">
    <property type="protein sequence ID" value="SEP54764.1"/>
    <property type="molecule type" value="Genomic_DNA"/>
</dbReference>
<dbReference type="PANTHER" id="PTHR46401:SF2">
    <property type="entry name" value="GLYCOSYLTRANSFERASE WBBK-RELATED"/>
    <property type="match status" value="1"/>
</dbReference>
<sequence>MKIIVYHIGARDYYSIGEFFSKRNLLLCLITDYWKRSKSTFFTNKFSRRFNKNIQSNQIISYSILQIFFVEVCIKLMSNKFRIWNFTGNYFTNFALKKILNKIDSTEKILLWGYTGGNLKILKRLKKNQNVFFLHNQIDPGIVYYDIENGENSTYKEQFLKNIQEEWKLADAILVNSEFSKKCLEKYQVNADKIIVVPLIYNVTSNIKKKHFNPVLTIGFVGNINEMKGFPIFLDVAKQLKGICNFTAIGTSHFSENYIDNASEFIKFTGHMSMKNLSVAYQNMDVLVFPTQCDGFGMVQLEAMSYGIPVIASPNCATVVQENSNGFIEDDANSIVKRILYLNENREILKQFSENALLRINDYSEANFEKILSNELLKFNIEIK</sequence>
<feature type="domain" description="Glycosyl transferase family 1" evidence="2">
    <location>
        <begin position="214"/>
        <end position="356"/>
    </location>
</feature>
<keyword evidence="1 3" id="KW-0808">Transferase</keyword>
<reference evidence="3 4" key="1">
    <citation type="submission" date="2016-10" db="EMBL/GenBank/DDBJ databases">
        <authorList>
            <person name="de Groot N.N."/>
        </authorList>
    </citation>
    <scope>NUCLEOTIDE SEQUENCE [LARGE SCALE GENOMIC DNA]</scope>
    <source>
        <strain evidence="3 4">DSM 27078</strain>
    </source>
</reference>
<dbReference type="PANTHER" id="PTHR46401">
    <property type="entry name" value="GLYCOSYLTRANSFERASE WBBK-RELATED"/>
    <property type="match status" value="1"/>
</dbReference>
<dbReference type="Proteomes" id="UP000198648">
    <property type="component" value="Unassembled WGS sequence"/>
</dbReference>
<dbReference type="Gene3D" id="3.40.50.2000">
    <property type="entry name" value="Glycogen Phosphorylase B"/>
    <property type="match status" value="2"/>
</dbReference>
<dbReference type="OrthoDB" id="9811239at2"/>
<accession>A0A1H8YRC1</accession>
<dbReference type="InterPro" id="IPR001296">
    <property type="entry name" value="Glyco_trans_1"/>
</dbReference>